<dbReference type="VEuPathDB" id="ToxoDB:TGRUB_216270"/>
<keyword evidence="4" id="KW-0949">S-adenosyl-L-methionine</keyword>
<dbReference type="EMBL" id="AFYV02002540">
    <property type="protein sequence ID" value="KFG58394.1"/>
    <property type="molecule type" value="Genomic_DNA"/>
</dbReference>
<dbReference type="GO" id="GO:1905706">
    <property type="term" value="P:regulation of mitochondrial ATP synthesis coupled proton transport"/>
    <property type="evidence" value="ECO:0007669"/>
    <property type="project" value="TreeGrafter"/>
</dbReference>
<name>A0A086LP26_TOXGO</name>
<dbReference type="Gene3D" id="3.40.50.150">
    <property type="entry name" value="Vaccinia Virus protein VP39"/>
    <property type="match status" value="1"/>
</dbReference>
<feature type="compositionally biased region" description="Gly residues" evidence="5">
    <location>
        <begin position="161"/>
        <end position="175"/>
    </location>
</feature>
<proteinExistence type="inferred from homology"/>
<dbReference type="PANTHER" id="PTHR13610">
    <property type="entry name" value="METHYLTRANSFERASE DOMAIN-CONTAINING PROTEIN"/>
    <property type="match status" value="1"/>
</dbReference>
<evidence type="ECO:0000256" key="2">
    <source>
        <dbReference type="ARBA" id="ARBA00022603"/>
    </source>
</evidence>
<dbReference type="OrthoDB" id="66144at2759"/>
<organism evidence="6 7">
    <name type="scientific">Toxoplasma gondii RUB</name>
    <dbReference type="NCBI Taxonomy" id="935652"/>
    <lineage>
        <taxon>Eukaryota</taxon>
        <taxon>Sar</taxon>
        <taxon>Alveolata</taxon>
        <taxon>Apicomplexa</taxon>
        <taxon>Conoidasida</taxon>
        <taxon>Coccidia</taxon>
        <taxon>Eucoccidiorida</taxon>
        <taxon>Eimeriorina</taxon>
        <taxon>Sarcocystidae</taxon>
        <taxon>Toxoplasma</taxon>
    </lineage>
</organism>
<evidence type="ECO:0000256" key="1">
    <source>
        <dbReference type="ARBA" id="ARBA00010633"/>
    </source>
</evidence>
<evidence type="ECO:0000313" key="7">
    <source>
        <dbReference type="Proteomes" id="UP000028834"/>
    </source>
</evidence>
<feature type="compositionally biased region" description="Low complexity" evidence="5">
    <location>
        <begin position="218"/>
        <end position="229"/>
    </location>
</feature>
<dbReference type="Proteomes" id="UP000028834">
    <property type="component" value="Unassembled WGS sequence"/>
</dbReference>
<dbReference type="CDD" id="cd02440">
    <property type="entry name" value="AdoMet_MTases"/>
    <property type="match status" value="1"/>
</dbReference>
<feature type="region of interest" description="Disordered" evidence="5">
    <location>
        <begin position="213"/>
        <end position="234"/>
    </location>
</feature>
<evidence type="ECO:0000313" key="6">
    <source>
        <dbReference type="EMBL" id="KFG58394.1"/>
    </source>
</evidence>
<comment type="caution">
    <text evidence="6">The sequence shown here is derived from an EMBL/GenBank/DDBJ whole genome shotgun (WGS) entry which is preliminary data.</text>
</comment>
<evidence type="ECO:0000256" key="3">
    <source>
        <dbReference type="ARBA" id="ARBA00022679"/>
    </source>
</evidence>
<comment type="similarity">
    <text evidence="1">Belongs to the ANT/ATPSC lysine N-methyltransferase family.</text>
</comment>
<dbReference type="AlphaFoldDB" id="A0A086LP26"/>
<protein>
    <submittedName>
        <fullName evidence="6">Methyltransferase domain protein</fullName>
    </submittedName>
</protein>
<reference evidence="6 7" key="1">
    <citation type="submission" date="2014-05" db="EMBL/GenBank/DDBJ databases">
        <authorList>
            <person name="Sibley D."/>
            <person name="Venepally P."/>
            <person name="Karamycheva S."/>
            <person name="Hadjithomas M."/>
            <person name="Khan A."/>
            <person name="Brunk B."/>
            <person name="Roos D."/>
            <person name="Caler E."/>
            <person name="Lorenzi H."/>
        </authorList>
    </citation>
    <scope>NUCLEOTIDE SEQUENCE [LARGE SCALE GENOMIC DNA]</scope>
    <source>
        <strain evidence="6 7">RUB</strain>
    </source>
</reference>
<dbReference type="GO" id="GO:0016279">
    <property type="term" value="F:protein-lysine N-methyltransferase activity"/>
    <property type="evidence" value="ECO:0007669"/>
    <property type="project" value="InterPro"/>
</dbReference>
<dbReference type="GO" id="GO:0005739">
    <property type="term" value="C:mitochondrion"/>
    <property type="evidence" value="ECO:0007669"/>
    <property type="project" value="TreeGrafter"/>
</dbReference>
<keyword evidence="2 6" id="KW-0489">Methyltransferase</keyword>
<dbReference type="PANTHER" id="PTHR13610:SF11">
    <property type="entry name" value="METHYLTRANSFERASE DOMAIN-CONTAINING PROTEIN"/>
    <property type="match status" value="1"/>
</dbReference>
<evidence type="ECO:0000256" key="5">
    <source>
        <dbReference type="SAM" id="MobiDB-lite"/>
    </source>
</evidence>
<dbReference type="InterPro" id="IPR026170">
    <property type="entry name" value="FAM173A/B"/>
</dbReference>
<dbReference type="InterPro" id="IPR029063">
    <property type="entry name" value="SAM-dependent_MTases_sf"/>
</dbReference>
<evidence type="ECO:0000256" key="4">
    <source>
        <dbReference type="ARBA" id="ARBA00022691"/>
    </source>
</evidence>
<accession>A0A086LP26</accession>
<gene>
    <name evidence="6" type="ORF">TGRUB_216270</name>
</gene>
<dbReference type="GO" id="GO:0032259">
    <property type="term" value="P:methylation"/>
    <property type="evidence" value="ECO:0007669"/>
    <property type="project" value="UniProtKB-KW"/>
</dbReference>
<keyword evidence="3 6" id="KW-0808">Transferase</keyword>
<dbReference type="SUPFAM" id="SSF53335">
    <property type="entry name" value="S-adenosyl-L-methionine-dependent methyltransferases"/>
    <property type="match status" value="1"/>
</dbReference>
<sequence length="331" mass="35525">MALATPTAGGPGASTDLTGSSAAPSACLSSCDDFVFPLASLSEAQQWEEEQMHDESTNLISPFCPASEAQIHAALAFGNVAPSDVVLDLGCGDGRVCRTAVRLFSVSRALGVDINPFLVKEAEALTREEFPSCCSSLESSRFHFFELGIPADEDDEDSEQGEGGGGIPGKSGTAGGESAKRDAGGRNAEPPVNCVENVCTETLQGACTRKYSPGTQGSLASSSPSSAPSVDSEWERVPPQHRPFFELVRQYRISVVFIYLVPRQTSRMSKFFRFLLRMRGVRIISLRFALPEGTRQAKNKTVAERCFVPHGDEAEPLFKVYLYSGIHEGSG</sequence>
<feature type="region of interest" description="Disordered" evidence="5">
    <location>
        <begin position="152"/>
        <end position="191"/>
    </location>
</feature>